<dbReference type="InterPro" id="IPR011761">
    <property type="entry name" value="ATP-grasp"/>
</dbReference>
<dbReference type="SUPFAM" id="SSF56059">
    <property type="entry name" value="Glutathione synthetase ATP-binding domain-like"/>
    <property type="match status" value="1"/>
</dbReference>
<gene>
    <name evidence="3" type="ORF">AUMI_17200</name>
</gene>
<dbReference type="OrthoDB" id="5420347at2"/>
<evidence type="ECO:0000313" key="4">
    <source>
        <dbReference type="Proteomes" id="UP000243847"/>
    </source>
</evidence>
<dbReference type="Gene3D" id="3.30.470.20">
    <property type="entry name" value="ATP-grasp fold, B domain"/>
    <property type="match status" value="1"/>
</dbReference>
<dbReference type="EMBL" id="AP017457">
    <property type="protein sequence ID" value="BAU99262.1"/>
    <property type="molecule type" value="Genomic_DNA"/>
</dbReference>
<evidence type="ECO:0000256" key="1">
    <source>
        <dbReference type="PROSITE-ProRule" id="PRU00409"/>
    </source>
</evidence>
<dbReference type="AlphaFoldDB" id="A0A173LWM8"/>
<sequence>MEQHTFLPVLLGSDINAYGMARSFHEEYGVKSLALASFPLAPTRYSKIVTVQVHESLADQEAFLAIVLEQGKELSTKHDKLVLVPCGDSYAELVSRFQKELSEFFIVATPPHDLLESLVNKARFYELCAAHGIAHPATRIITAQDARDVDALEIPFSFPVALKPSDSVSYLDVKFEGRKKAYILDSADEVRHIVREIYAHGYSDTLVLQEYIPGDDSHMRVLNAYVDATSTVRMMCLGNPLLEDHAPDMVGNYTVIRSSSNHEVYAQIQKFLQGIGYVGFANFDMKFDARDGSCKLFELNPRQGRSSFFVTLAGYNLARYLVEDRVFGRQSTTVYGDHESLWMQIPKRVFLKYVQSADEKKRAQALIRTGKWGTTLRYAKDMNLMRWLILLRMDMRYFQSYRRYFTARSANTEGV</sequence>
<dbReference type="RefSeq" id="WP_096381452.1">
    <property type="nucleotide sequence ID" value="NZ_AP017457.1"/>
</dbReference>
<accession>A0A173LWM8</accession>
<dbReference type="PROSITE" id="PS50975">
    <property type="entry name" value="ATP_GRASP"/>
    <property type="match status" value="1"/>
</dbReference>
<evidence type="ECO:0000259" key="2">
    <source>
        <dbReference type="PROSITE" id="PS50975"/>
    </source>
</evidence>
<proteinExistence type="predicted"/>
<feature type="domain" description="ATP-grasp" evidence="2">
    <location>
        <begin position="125"/>
        <end position="326"/>
    </location>
</feature>
<reference evidence="3 4" key="1">
    <citation type="journal article" date="2016" name="Genome Announc.">
        <title>Complete Genome Sequence of Aurantimicrobium minutum Type Strain KNCT, a Planktonic Ultramicrobacterium Isolated from River Water.</title>
        <authorList>
            <person name="Nakai R."/>
            <person name="Fujisawa T."/>
            <person name="Nakamura Y."/>
            <person name="Nishide H."/>
            <person name="Uchiyama I."/>
            <person name="Baba T."/>
            <person name="Toyoda A."/>
            <person name="Fujiyama A."/>
            <person name="Naganuma T."/>
            <person name="Niki H."/>
        </authorList>
    </citation>
    <scope>NUCLEOTIDE SEQUENCE [LARGE SCALE GENOMIC DNA]</scope>
    <source>
        <strain evidence="3 4">KNC</strain>
    </source>
</reference>
<keyword evidence="1" id="KW-0067">ATP-binding</keyword>
<dbReference type="GO" id="GO:0046872">
    <property type="term" value="F:metal ion binding"/>
    <property type="evidence" value="ECO:0007669"/>
    <property type="project" value="InterPro"/>
</dbReference>
<organism evidence="3 4">
    <name type="scientific">Aurantimicrobium minutum</name>
    <dbReference type="NCBI Taxonomy" id="708131"/>
    <lineage>
        <taxon>Bacteria</taxon>
        <taxon>Bacillati</taxon>
        <taxon>Actinomycetota</taxon>
        <taxon>Actinomycetes</taxon>
        <taxon>Micrococcales</taxon>
        <taxon>Microbacteriaceae</taxon>
        <taxon>Aurantimicrobium</taxon>
    </lineage>
</organism>
<name>A0A173LWM8_9MICO</name>
<dbReference type="Proteomes" id="UP000243847">
    <property type="component" value="Chromosome sequence1"/>
</dbReference>
<dbReference type="GeneID" id="80451911"/>
<protein>
    <submittedName>
        <fullName evidence="3">ATP-grasp enzyme</fullName>
    </submittedName>
</protein>
<dbReference type="KEGG" id="amin:AUMI_17200"/>
<dbReference type="GO" id="GO:0005524">
    <property type="term" value="F:ATP binding"/>
    <property type="evidence" value="ECO:0007669"/>
    <property type="project" value="UniProtKB-UniRule"/>
</dbReference>
<keyword evidence="1" id="KW-0547">Nucleotide-binding</keyword>
<evidence type="ECO:0000313" key="3">
    <source>
        <dbReference type="EMBL" id="BAU99262.1"/>
    </source>
</evidence>